<dbReference type="InterPro" id="IPR000223">
    <property type="entry name" value="Pept_S26A_signal_pept_1"/>
</dbReference>
<comment type="similarity">
    <text evidence="2 8">Belongs to the peptidase S26 family.</text>
</comment>
<comment type="catalytic activity">
    <reaction evidence="1 7">
        <text>Cleavage of hydrophobic, N-terminal signal or leader sequences from secreted and periplasmic proteins.</text>
        <dbReference type="EC" id="3.4.21.89"/>
    </reaction>
</comment>
<dbReference type="InterPro" id="IPR019533">
    <property type="entry name" value="Peptidase_S26"/>
</dbReference>
<keyword evidence="11" id="KW-1185">Reference proteome</keyword>
<dbReference type="EC" id="3.4.21.89" evidence="3 7"/>
<reference evidence="11" key="1">
    <citation type="journal article" date="2019" name="Int. J. Syst. Evol. Microbiol.">
        <title>The Global Catalogue of Microorganisms (GCM) 10K type strain sequencing project: providing services to taxonomists for standard genome sequencing and annotation.</title>
        <authorList>
            <consortium name="The Broad Institute Genomics Platform"/>
            <consortium name="The Broad Institute Genome Sequencing Center for Infectious Disease"/>
            <person name="Wu L."/>
            <person name="Ma J."/>
        </authorList>
    </citation>
    <scope>NUCLEOTIDE SEQUENCE [LARGE SCALE GENOMIC DNA]</scope>
    <source>
        <strain evidence="11">CGMCC 1.13574</strain>
    </source>
</reference>
<comment type="caution">
    <text evidence="8">Lacks conserved residue(s) required for the propagation of feature annotation.</text>
</comment>
<evidence type="ECO:0000256" key="4">
    <source>
        <dbReference type="ARBA" id="ARBA00019232"/>
    </source>
</evidence>
<comment type="subcellular location">
    <subcellularLocation>
        <location evidence="8">Membrane</location>
        <topology evidence="8">Multi-pass membrane protein</topology>
    </subcellularLocation>
</comment>
<sequence length="269" mass="30036">MAWFENILVLLSVVTGIVWLLDALFFRKRREARGGAAHEPAVVEYSRSLFPVIFAVLILRSFIAEPFRIPSSSMMPTLLTGDFILVNKFSYGLRLPVTKQKVVELGEPARGDVVVFRYPGMGPDDPARGVDYIKRVVGLPGDEIAFGEDHSLTINGRRVTVQPIGPYAGAGADRDMAGALTQRVHLGDRTHQSLQIYRYADPRLVGNWTVPAGHYFVMGDNRDNSEDSRVWGFVPEENLVGRAFFIWLNCQGWFCTDGFDASRIGDSIR</sequence>
<dbReference type="PRINTS" id="PR00727">
    <property type="entry name" value="LEADERPTASE"/>
</dbReference>
<dbReference type="InterPro" id="IPR019756">
    <property type="entry name" value="Pept_S26A_signal_pept_1_Ser-AS"/>
</dbReference>
<evidence type="ECO:0000256" key="7">
    <source>
        <dbReference type="RuleBase" id="RU003993"/>
    </source>
</evidence>
<evidence type="ECO:0000313" key="11">
    <source>
        <dbReference type="Proteomes" id="UP001595892"/>
    </source>
</evidence>
<keyword evidence="7" id="KW-0472">Membrane</keyword>
<dbReference type="PANTHER" id="PTHR43390">
    <property type="entry name" value="SIGNAL PEPTIDASE I"/>
    <property type="match status" value="1"/>
</dbReference>
<dbReference type="InterPro" id="IPR019757">
    <property type="entry name" value="Pept_S26A_signal_pept_1_Lys-AS"/>
</dbReference>
<organism evidence="10 11">
    <name type="scientific">Coralloluteibacterium thermophilum</name>
    <dbReference type="NCBI Taxonomy" id="2707049"/>
    <lineage>
        <taxon>Bacteria</taxon>
        <taxon>Pseudomonadati</taxon>
        <taxon>Pseudomonadota</taxon>
        <taxon>Gammaproteobacteria</taxon>
        <taxon>Lysobacterales</taxon>
        <taxon>Lysobacteraceae</taxon>
        <taxon>Coralloluteibacterium</taxon>
    </lineage>
</organism>
<evidence type="ECO:0000256" key="6">
    <source>
        <dbReference type="ARBA" id="ARBA00022801"/>
    </source>
</evidence>
<evidence type="ECO:0000256" key="3">
    <source>
        <dbReference type="ARBA" id="ARBA00013208"/>
    </source>
</evidence>
<dbReference type="InterPro" id="IPR036286">
    <property type="entry name" value="LexA/Signal_pep-like_sf"/>
</dbReference>
<dbReference type="InterPro" id="IPR019758">
    <property type="entry name" value="Pept_S26A_signal_pept_1_CS"/>
</dbReference>
<dbReference type="PROSITE" id="PS00501">
    <property type="entry name" value="SPASE_I_1"/>
    <property type="match status" value="1"/>
</dbReference>
<evidence type="ECO:0000256" key="2">
    <source>
        <dbReference type="ARBA" id="ARBA00009370"/>
    </source>
</evidence>
<evidence type="ECO:0000256" key="8">
    <source>
        <dbReference type="RuleBase" id="RU362042"/>
    </source>
</evidence>
<dbReference type="Gene3D" id="2.10.109.10">
    <property type="entry name" value="Umud Fragment, subunit A"/>
    <property type="match status" value="1"/>
</dbReference>
<protein>
    <recommendedName>
        <fullName evidence="4 7">Signal peptidase I</fullName>
        <ecNumber evidence="3 7">3.4.21.89</ecNumber>
    </recommendedName>
</protein>
<comment type="caution">
    <text evidence="10">The sequence shown here is derived from an EMBL/GenBank/DDBJ whole genome shotgun (WGS) entry which is preliminary data.</text>
</comment>
<accession>A0ABV9NJG6</accession>
<dbReference type="SUPFAM" id="SSF51306">
    <property type="entry name" value="LexA/Signal peptidase"/>
    <property type="match status" value="1"/>
</dbReference>
<evidence type="ECO:0000313" key="10">
    <source>
        <dbReference type="EMBL" id="MFC4728467.1"/>
    </source>
</evidence>
<keyword evidence="7" id="KW-0812">Transmembrane</keyword>
<gene>
    <name evidence="10" type="primary">lepB</name>
    <name evidence="10" type="ORF">ACFO3Q_09835</name>
</gene>
<dbReference type="PROSITE" id="PS00761">
    <property type="entry name" value="SPASE_I_3"/>
    <property type="match status" value="1"/>
</dbReference>
<feature type="transmembrane region" description="Helical" evidence="7">
    <location>
        <begin position="6"/>
        <end position="25"/>
    </location>
</feature>
<dbReference type="RefSeq" id="WP_377004498.1">
    <property type="nucleotide sequence ID" value="NZ_JBHSGG010000028.1"/>
</dbReference>
<name>A0ABV9NJG6_9GAMM</name>
<proteinExistence type="inferred from homology"/>
<evidence type="ECO:0000256" key="5">
    <source>
        <dbReference type="ARBA" id="ARBA00022670"/>
    </source>
</evidence>
<evidence type="ECO:0000259" key="9">
    <source>
        <dbReference type="Pfam" id="PF10502"/>
    </source>
</evidence>
<keyword evidence="5 7" id="KW-0645">Protease</keyword>
<dbReference type="Proteomes" id="UP001595892">
    <property type="component" value="Unassembled WGS sequence"/>
</dbReference>
<dbReference type="GO" id="GO:0009003">
    <property type="term" value="F:signal peptidase activity"/>
    <property type="evidence" value="ECO:0007669"/>
    <property type="project" value="UniProtKB-EC"/>
</dbReference>
<dbReference type="EMBL" id="JBHSGG010000028">
    <property type="protein sequence ID" value="MFC4728467.1"/>
    <property type="molecule type" value="Genomic_DNA"/>
</dbReference>
<evidence type="ECO:0000256" key="1">
    <source>
        <dbReference type="ARBA" id="ARBA00000677"/>
    </source>
</evidence>
<dbReference type="PANTHER" id="PTHR43390:SF1">
    <property type="entry name" value="CHLOROPLAST PROCESSING PEPTIDASE"/>
    <property type="match status" value="1"/>
</dbReference>
<dbReference type="Pfam" id="PF10502">
    <property type="entry name" value="Peptidase_S26"/>
    <property type="match status" value="1"/>
</dbReference>
<keyword evidence="6 7" id="KW-0378">Hydrolase</keyword>
<dbReference type="CDD" id="cd06530">
    <property type="entry name" value="S26_SPase_I"/>
    <property type="match status" value="1"/>
</dbReference>
<dbReference type="NCBIfam" id="TIGR02227">
    <property type="entry name" value="sigpep_I_bact"/>
    <property type="match status" value="1"/>
</dbReference>
<dbReference type="PROSITE" id="PS00760">
    <property type="entry name" value="SPASE_I_2"/>
    <property type="match status" value="1"/>
</dbReference>
<keyword evidence="7" id="KW-1133">Transmembrane helix</keyword>
<feature type="domain" description="Peptidase S26" evidence="9">
    <location>
        <begin position="43"/>
        <end position="247"/>
    </location>
</feature>